<feature type="region of interest" description="Disordered" evidence="1">
    <location>
        <begin position="146"/>
        <end position="237"/>
    </location>
</feature>
<feature type="non-terminal residue" evidence="2">
    <location>
        <position position="389"/>
    </location>
</feature>
<keyword evidence="3" id="KW-1185">Reference proteome</keyword>
<gene>
    <name evidence="2" type="ORF">ACFQZ8_22130</name>
</gene>
<feature type="non-terminal residue" evidence="2">
    <location>
        <position position="1"/>
    </location>
</feature>
<name>A0ABW3A6K4_9ACTN</name>
<proteinExistence type="predicted"/>
<accession>A0ABW3A6K4</accession>
<sequence length="389" mass="42387">QTGASIRPRDELRAQEWAAKAYDRFRADPGDVPEIATHLADVERPNGTIGFSHAEIARVKQHLMFDEHTLRDYPDGWERRRFDADEDIAEAWIRLREGRHLEPDLVLLEHELAESGYMRVHPDATYPDAHAHAQSLFNWERVAPGRTGEDLDSAYPRRTGDGDSGGLRTDSTGQSGGRIQLRLPGEGSATGHPEGLPAGDAAGRGGGHAVPEGVRQDPADAGRGGDLAGRGELRGVAPADGRVPFELVPVEPRPVGPSVPMPEAVRSTFDGYIGDLLAGRDPGPVDQPHRASWDESTRLLTVEYPDGVTARVALQVNSSLPPGQPVVLRPGLEVEHGQWVQREPAGVVLPDHLPTDPNTRAAFVDRQLGDAWSTLHRELHQVLDRPVEP</sequence>
<evidence type="ECO:0000313" key="2">
    <source>
        <dbReference type="EMBL" id="MFD0786607.1"/>
    </source>
</evidence>
<protein>
    <submittedName>
        <fullName evidence="2">Uncharacterized protein</fullName>
    </submittedName>
</protein>
<dbReference type="EMBL" id="JBHTHM010001460">
    <property type="protein sequence ID" value="MFD0786607.1"/>
    <property type="molecule type" value="Genomic_DNA"/>
</dbReference>
<evidence type="ECO:0000256" key="1">
    <source>
        <dbReference type="SAM" id="MobiDB-lite"/>
    </source>
</evidence>
<reference evidence="3" key="1">
    <citation type="journal article" date="2019" name="Int. J. Syst. Evol. Microbiol.">
        <title>The Global Catalogue of Microorganisms (GCM) 10K type strain sequencing project: providing services to taxonomists for standard genome sequencing and annotation.</title>
        <authorList>
            <consortium name="The Broad Institute Genomics Platform"/>
            <consortium name="The Broad Institute Genome Sequencing Center for Infectious Disease"/>
            <person name="Wu L."/>
            <person name="Ma J."/>
        </authorList>
    </citation>
    <scope>NUCLEOTIDE SEQUENCE [LARGE SCALE GENOMIC DNA]</scope>
    <source>
        <strain evidence="3">JCM 32148</strain>
    </source>
</reference>
<dbReference type="Proteomes" id="UP001597053">
    <property type="component" value="Unassembled WGS sequence"/>
</dbReference>
<comment type="caution">
    <text evidence="2">The sequence shown here is derived from an EMBL/GenBank/DDBJ whole genome shotgun (WGS) entry which is preliminary data.</text>
</comment>
<evidence type="ECO:0000313" key="3">
    <source>
        <dbReference type="Proteomes" id="UP001597053"/>
    </source>
</evidence>
<organism evidence="2 3">
    <name type="scientific">Micromonospora azadirachtae</name>
    <dbReference type="NCBI Taxonomy" id="1970735"/>
    <lineage>
        <taxon>Bacteria</taxon>
        <taxon>Bacillati</taxon>
        <taxon>Actinomycetota</taxon>
        <taxon>Actinomycetes</taxon>
        <taxon>Micromonosporales</taxon>
        <taxon>Micromonosporaceae</taxon>
        <taxon>Micromonospora</taxon>
    </lineage>
</organism>